<keyword evidence="4" id="KW-1185">Reference proteome</keyword>
<evidence type="ECO:0000313" key="1">
    <source>
        <dbReference type="EMBL" id="GBU05864.1"/>
    </source>
</evidence>
<name>A0A4R3JN49_9FIRM</name>
<organism evidence="2 3">
    <name type="scientific">Faecalimonas umbilicata</name>
    <dbReference type="NCBI Taxonomy" id="1912855"/>
    <lineage>
        <taxon>Bacteria</taxon>
        <taxon>Bacillati</taxon>
        <taxon>Bacillota</taxon>
        <taxon>Clostridia</taxon>
        <taxon>Lachnospirales</taxon>
        <taxon>Lachnospiraceae</taxon>
        <taxon>Faecalimonas</taxon>
    </lineage>
</organism>
<dbReference type="InterPro" id="IPR018775">
    <property type="entry name" value="RlaP"/>
</dbReference>
<evidence type="ECO:0000313" key="2">
    <source>
        <dbReference type="EMBL" id="TCS67879.1"/>
    </source>
</evidence>
<dbReference type="AlphaFoldDB" id="A0A4R3JN49"/>
<keyword evidence="2" id="KW-0808">Transferase</keyword>
<dbReference type="EMBL" id="SLZV01000013">
    <property type="protein sequence ID" value="TCS67879.1"/>
    <property type="molecule type" value="Genomic_DNA"/>
</dbReference>
<dbReference type="Proteomes" id="UP000294613">
    <property type="component" value="Unassembled WGS sequence"/>
</dbReference>
<accession>A0A4R3JN49</accession>
<dbReference type="EMBL" id="BHEO01000008">
    <property type="protein sequence ID" value="GBU05864.1"/>
    <property type="molecule type" value="Genomic_DNA"/>
</dbReference>
<proteinExistence type="predicted"/>
<dbReference type="Pfam" id="PF10127">
    <property type="entry name" value="RlaP"/>
    <property type="match status" value="1"/>
</dbReference>
<dbReference type="PANTHER" id="PTHR34817:SF2">
    <property type="entry name" value="NUCLEOTIDYLTRANSFERASE"/>
    <property type="match status" value="1"/>
</dbReference>
<protein>
    <submittedName>
        <fullName evidence="2">Putative nucleotidyltransferase</fullName>
    </submittedName>
</protein>
<comment type="caution">
    <text evidence="2">The sequence shown here is derived from an EMBL/GenBank/DDBJ whole genome shotgun (WGS) entry which is preliminary data.</text>
</comment>
<evidence type="ECO:0000313" key="3">
    <source>
        <dbReference type="Proteomes" id="UP000294613"/>
    </source>
</evidence>
<reference evidence="1 4" key="1">
    <citation type="journal article" date="2018" name="Int. J. Syst. Evol. Microbiol.">
        <title>Draft Genome Sequence of Faecalimonas umbilicata JCM 30896T, an Acetate-Producing Bacterium Isolated from Human Feces.</title>
        <authorList>
            <person name="Sakamoto M."/>
            <person name="Ikeyama N."/>
            <person name="Yuki M."/>
            <person name="Ohkuma M."/>
        </authorList>
    </citation>
    <scope>NUCLEOTIDE SEQUENCE [LARGE SCALE GENOMIC DNA]</scope>
    <source>
        <strain evidence="1 4">EGH7</strain>
    </source>
</reference>
<gene>
    <name evidence="2" type="ORF">EDD74_11316</name>
    <name evidence="1" type="ORF">FAEUMB_24050</name>
</gene>
<dbReference type="PANTHER" id="PTHR34817">
    <property type="entry name" value="NUCLEOTIDYLTRANSFERASE"/>
    <property type="match status" value="1"/>
</dbReference>
<reference evidence="2 3" key="2">
    <citation type="submission" date="2019-03" db="EMBL/GenBank/DDBJ databases">
        <title>Genomic Encyclopedia of Type Strains, Phase IV (KMG-IV): sequencing the most valuable type-strain genomes for metagenomic binning, comparative biology and taxonomic classification.</title>
        <authorList>
            <person name="Goeker M."/>
        </authorList>
    </citation>
    <scope>NUCLEOTIDE SEQUENCE [LARGE SCALE GENOMIC DNA]</scope>
    <source>
        <strain evidence="2 3">DSM 103426</strain>
    </source>
</reference>
<evidence type="ECO:0000313" key="4">
    <source>
        <dbReference type="Proteomes" id="UP000702954"/>
    </source>
</evidence>
<dbReference type="GO" id="GO:0016740">
    <property type="term" value="F:transferase activity"/>
    <property type="evidence" value="ECO:0007669"/>
    <property type="project" value="UniProtKB-KW"/>
</dbReference>
<dbReference type="Proteomes" id="UP000702954">
    <property type="component" value="Unassembled WGS sequence"/>
</dbReference>
<sequence>MPGDLQKTLRLLYKSNPTLFEWFSSPIVYQETEFAAKFRDLMIHYFSSKKTLHHYISMAEGNYREYLKGDFVRAKKYFYVLRPVLACRWILARGTPPPMLFSELMKAELPTELIGAVNQLLGLKMNSPEVKLIPRIPEINEYLDESISSIKNVVRSLEDSHTPDWNELNQLFLQELRNWE</sequence>